<dbReference type="InterPro" id="IPR007791">
    <property type="entry name" value="DjlA_N"/>
</dbReference>
<dbReference type="SUPFAM" id="SSF46565">
    <property type="entry name" value="Chaperone J-domain"/>
    <property type="match status" value="1"/>
</dbReference>
<dbReference type="SUPFAM" id="SSF158682">
    <property type="entry name" value="TerB-like"/>
    <property type="match status" value="1"/>
</dbReference>
<dbReference type="Gene3D" id="1.10.3680.10">
    <property type="entry name" value="TerB-like"/>
    <property type="match status" value="1"/>
</dbReference>
<accession>Q11GR3</accession>
<reference evidence="2" key="1">
    <citation type="submission" date="2006-06" db="EMBL/GenBank/DDBJ databases">
        <title>Complete sequence of chromosome of Chelativorans sp. BNC1.</title>
        <authorList>
            <consortium name="US DOE Joint Genome Institute"/>
            <person name="Copeland A."/>
            <person name="Lucas S."/>
            <person name="Lapidus A."/>
            <person name="Barry K."/>
            <person name="Detter J.C."/>
            <person name="Glavina del Rio T."/>
            <person name="Hammon N."/>
            <person name="Israni S."/>
            <person name="Dalin E."/>
            <person name="Tice H."/>
            <person name="Pitluck S."/>
            <person name="Chertkov O."/>
            <person name="Brettin T."/>
            <person name="Bruce D."/>
            <person name="Han C."/>
            <person name="Tapia R."/>
            <person name="Gilna P."/>
            <person name="Schmutz J."/>
            <person name="Larimer F."/>
            <person name="Land M."/>
            <person name="Hauser L."/>
            <person name="Kyrpides N."/>
            <person name="Mikhailova N."/>
            <person name="Richardson P."/>
        </authorList>
    </citation>
    <scope>NUCLEOTIDE SEQUENCE</scope>
    <source>
        <strain evidence="2">BNC1</strain>
    </source>
</reference>
<dbReference type="InterPro" id="IPR036869">
    <property type="entry name" value="J_dom_sf"/>
</dbReference>
<dbReference type="InterPro" id="IPR029024">
    <property type="entry name" value="TerB-like"/>
</dbReference>
<sequence length="236" mass="26205">MSMLRRISEYVASASSGALSAIIEAVRTILQGDPELRRRVAFSIAMIALSAKMAKADGVVTPNEVHAFHDIFSFPRHEMHNVTRLYDLAKQDVAGFEAYARQMAGLCGSGSADCPMLEDILDGLFHIAKADGVLHERENSFLARVADIFSISESHYARIRARHVLGDRADPYVLLGVSPDMPFPEIKRRYRELVMESHPDRLVARGVPMEFLAIANARLAAINAAFEQIEKSWLPV</sequence>
<gene>
    <name evidence="2" type="ordered locus">Meso_2019</name>
</gene>
<dbReference type="eggNOG" id="COG1076">
    <property type="taxonomic scope" value="Bacteria"/>
</dbReference>
<dbReference type="Gene3D" id="1.10.287.110">
    <property type="entry name" value="DnaJ domain"/>
    <property type="match status" value="1"/>
</dbReference>
<dbReference type="Pfam" id="PF05099">
    <property type="entry name" value="TerB"/>
    <property type="match status" value="1"/>
</dbReference>
<dbReference type="AlphaFoldDB" id="Q11GR3"/>
<feature type="domain" description="J" evidence="1">
    <location>
        <begin position="170"/>
        <end position="234"/>
    </location>
</feature>
<dbReference type="OrthoDB" id="9782583at2"/>
<dbReference type="STRING" id="266779.Meso_2019"/>
<keyword evidence="2" id="KW-0346">Stress response</keyword>
<dbReference type="KEGG" id="mes:Meso_2019"/>
<dbReference type="InterPro" id="IPR001623">
    <property type="entry name" value="DnaJ_domain"/>
</dbReference>
<protein>
    <submittedName>
        <fullName evidence="2">Heat shock protein DnaJ-like protein</fullName>
    </submittedName>
</protein>
<evidence type="ECO:0000313" key="2">
    <source>
        <dbReference type="EMBL" id="ABG63412.1"/>
    </source>
</evidence>
<evidence type="ECO:0000259" key="1">
    <source>
        <dbReference type="PROSITE" id="PS50076"/>
    </source>
</evidence>
<proteinExistence type="predicted"/>
<name>Q11GR3_CHESB</name>
<dbReference type="PROSITE" id="PS50076">
    <property type="entry name" value="DNAJ_2"/>
    <property type="match status" value="1"/>
</dbReference>
<dbReference type="CDD" id="cd06257">
    <property type="entry name" value="DnaJ"/>
    <property type="match status" value="1"/>
</dbReference>
<dbReference type="SMART" id="SM00271">
    <property type="entry name" value="DnaJ"/>
    <property type="match status" value="1"/>
</dbReference>
<organism evidence="2">
    <name type="scientific">Chelativorans sp. (strain BNC1)</name>
    <dbReference type="NCBI Taxonomy" id="266779"/>
    <lineage>
        <taxon>Bacteria</taxon>
        <taxon>Pseudomonadati</taxon>
        <taxon>Pseudomonadota</taxon>
        <taxon>Alphaproteobacteria</taxon>
        <taxon>Hyphomicrobiales</taxon>
        <taxon>Phyllobacteriaceae</taxon>
        <taxon>Chelativorans</taxon>
    </lineage>
</organism>
<dbReference type="Pfam" id="PF00226">
    <property type="entry name" value="DnaJ"/>
    <property type="match status" value="1"/>
</dbReference>
<dbReference type="EMBL" id="CP000390">
    <property type="protein sequence ID" value="ABG63412.1"/>
    <property type="molecule type" value="Genomic_DNA"/>
</dbReference>
<dbReference type="CDD" id="cd07316">
    <property type="entry name" value="terB_like_DjlA"/>
    <property type="match status" value="1"/>
</dbReference>
<dbReference type="HOGENOM" id="CLU_066221_0_0_5"/>